<evidence type="ECO:0000259" key="20">
    <source>
        <dbReference type="PROSITE" id="PS51387"/>
    </source>
</evidence>
<dbReference type="PANTHER" id="PTHR21071:SF4">
    <property type="entry name" value="UDP-N-ACETYLENOLPYRUVOYLGLUCOSAMINE REDUCTASE"/>
    <property type="match status" value="1"/>
</dbReference>
<dbReference type="InterPro" id="IPR016166">
    <property type="entry name" value="FAD-bd_PCMH"/>
</dbReference>
<dbReference type="NCBIfam" id="NF000755">
    <property type="entry name" value="PRK00046.1"/>
    <property type="match status" value="1"/>
</dbReference>
<evidence type="ECO:0000256" key="9">
    <source>
        <dbReference type="ARBA" id="ARBA00022630"/>
    </source>
</evidence>
<dbReference type="InterPro" id="IPR006094">
    <property type="entry name" value="Oxid_FAD_bind_N"/>
</dbReference>
<reference evidence="21 22" key="1">
    <citation type="submission" date="2024-07" db="EMBL/GenBank/DDBJ databases">
        <title>The genome sequence of type strain Sediminicola arcticus GDMCC 1.2805.</title>
        <authorList>
            <person name="Liu Y."/>
        </authorList>
    </citation>
    <scope>NUCLEOTIDE SEQUENCE [LARGE SCALE GENOMIC DNA]</scope>
    <source>
        <strain evidence="21 22">GDMCC 1.2805</strain>
    </source>
</reference>
<dbReference type="InterPro" id="IPR003170">
    <property type="entry name" value="MurB"/>
</dbReference>
<comment type="cofactor">
    <cofactor evidence="1 19">
        <name>FAD</name>
        <dbReference type="ChEBI" id="CHEBI:57692"/>
    </cofactor>
</comment>
<evidence type="ECO:0000256" key="6">
    <source>
        <dbReference type="ARBA" id="ARBA00015188"/>
    </source>
</evidence>
<dbReference type="Gene3D" id="3.30.43.10">
    <property type="entry name" value="Uridine Diphospho-n-acetylenolpyruvylglucosamine Reductase, domain 2"/>
    <property type="match status" value="1"/>
</dbReference>
<keyword evidence="9 19" id="KW-0285">Flavoprotein</keyword>
<dbReference type="RefSeq" id="WP_354616470.1">
    <property type="nucleotide sequence ID" value="NZ_JBEXAE010000009.1"/>
</dbReference>
<dbReference type="Pfam" id="PF02873">
    <property type="entry name" value="MurB_C"/>
    <property type="match status" value="1"/>
</dbReference>
<keyword evidence="13 19" id="KW-0573">Peptidoglycan synthesis</keyword>
<comment type="function">
    <text evidence="2 19">Cell wall formation.</text>
</comment>
<dbReference type="InterPro" id="IPR036635">
    <property type="entry name" value="MurB_C_sf"/>
</dbReference>
<dbReference type="InterPro" id="IPR036318">
    <property type="entry name" value="FAD-bd_PCMH-like_sf"/>
</dbReference>
<evidence type="ECO:0000256" key="12">
    <source>
        <dbReference type="ARBA" id="ARBA00022960"/>
    </source>
</evidence>
<evidence type="ECO:0000256" key="10">
    <source>
        <dbReference type="ARBA" id="ARBA00022827"/>
    </source>
</evidence>
<proteinExistence type="inferred from homology"/>
<evidence type="ECO:0000256" key="13">
    <source>
        <dbReference type="ARBA" id="ARBA00022984"/>
    </source>
</evidence>
<evidence type="ECO:0000256" key="19">
    <source>
        <dbReference type="HAMAP-Rule" id="MF_00037"/>
    </source>
</evidence>
<evidence type="ECO:0000256" key="4">
    <source>
        <dbReference type="ARBA" id="ARBA00004752"/>
    </source>
</evidence>
<dbReference type="SUPFAM" id="SSF56194">
    <property type="entry name" value="Uridine diphospho-N-Acetylenolpyruvylglucosamine reductase, MurB, C-terminal domain"/>
    <property type="match status" value="1"/>
</dbReference>
<evidence type="ECO:0000256" key="17">
    <source>
        <dbReference type="ARBA" id="ARBA00031026"/>
    </source>
</evidence>
<keyword evidence="22" id="KW-1185">Reference proteome</keyword>
<keyword evidence="7 19" id="KW-0963">Cytoplasm</keyword>
<dbReference type="InterPro" id="IPR011601">
    <property type="entry name" value="MurB_C"/>
</dbReference>
<evidence type="ECO:0000313" key="21">
    <source>
        <dbReference type="EMBL" id="MET6991929.1"/>
    </source>
</evidence>
<dbReference type="Proteomes" id="UP001549799">
    <property type="component" value="Unassembled WGS sequence"/>
</dbReference>
<dbReference type="PROSITE" id="PS51387">
    <property type="entry name" value="FAD_PCMH"/>
    <property type="match status" value="1"/>
</dbReference>
<comment type="subcellular location">
    <subcellularLocation>
        <location evidence="3 19">Cytoplasm</location>
    </subcellularLocation>
</comment>
<dbReference type="HAMAP" id="MF_00037">
    <property type="entry name" value="MurB"/>
    <property type="match status" value="1"/>
</dbReference>
<comment type="catalytic activity">
    <reaction evidence="18 19">
        <text>UDP-N-acetyl-alpha-D-muramate + NADP(+) = UDP-N-acetyl-3-O-(1-carboxyvinyl)-alpha-D-glucosamine + NADPH + H(+)</text>
        <dbReference type="Rhea" id="RHEA:12248"/>
        <dbReference type="ChEBI" id="CHEBI:15378"/>
        <dbReference type="ChEBI" id="CHEBI:57783"/>
        <dbReference type="ChEBI" id="CHEBI:58349"/>
        <dbReference type="ChEBI" id="CHEBI:68483"/>
        <dbReference type="ChEBI" id="CHEBI:70757"/>
        <dbReference type="EC" id="1.3.1.98"/>
    </reaction>
</comment>
<keyword evidence="15 19" id="KW-0131">Cell cycle</keyword>
<dbReference type="EMBL" id="JBEXAE010000009">
    <property type="protein sequence ID" value="MET6991929.1"/>
    <property type="molecule type" value="Genomic_DNA"/>
</dbReference>
<evidence type="ECO:0000256" key="8">
    <source>
        <dbReference type="ARBA" id="ARBA00022618"/>
    </source>
</evidence>
<accession>A0ABV2SXP2</accession>
<comment type="pathway">
    <text evidence="4 19">Cell wall biogenesis; peptidoglycan biosynthesis.</text>
</comment>
<name>A0ABV2SXP2_9FLAO</name>
<comment type="similarity">
    <text evidence="19">Belongs to the MurB family.</text>
</comment>
<evidence type="ECO:0000256" key="14">
    <source>
        <dbReference type="ARBA" id="ARBA00023002"/>
    </source>
</evidence>
<dbReference type="EC" id="1.3.1.98" evidence="5 19"/>
<feature type="active site" description="Proton donor" evidence="19">
    <location>
        <position position="237"/>
    </location>
</feature>
<feature type="active site" evidence="19">
    <location>
        <position position="162"/>
    </location>
</feature>
<keyword evidence="8 19" id="KW-0132">Cell division</keyword>
<dbReference type="InterPro" id="IPR016167">
    <property type="entry name" value="FAD-bd_PCMH_sub1"/>
</dbReference>
<dbReference type="PANTHER" id="PTHR21071">
    <property type="entry name" value="UDP-N-ACETYLENOLPYRUVOYLGLUCOSAMINE REDUCTASE"/>
    <property type="match status" value="1"/>
</dbReference>
<keyword evidence="10 19" id="KW-0274">FAD</keyword>
<evidence type="ECO:0000313" key="22">
    <source>
        <dbReference type="Proteomes" id="UP001549799"/>
    </source>
</evidence>
<keyword evidence="14 19" id="KW-0560">Oxidoreductase</keyword>
<feature type="active site" evidence="19">
    <location>
        <position position="333"/>
    </location>
</feature>
<dbReference type="InterPro" id="IPR016169">
    <property type="entry name" value="FAD-bd_PCMH_sub2"/>
</dbReference>
<organism evidence="21 22">
    <name type="scientific">Sediminicola arcticus</name>
    <dbReference type="NCBI Taxonomy" id="1574308"/>
    <lineage>
        <taxon>Bacteria</taxon>
        <taxon>Pseudomonadati</taxon>
        <taxon>Bacteroidota</taxon>
        <taxon>Flavobacteriia</taxon>
        <taxon>Flavobacteriales</taxon>
        <taxon>Flavobacteriaceae</taxon>
        <taxon>Sediminicola</taxon>
    </lineage>
</organism>
<dbReference type="SUPFAM" id="SSF56176">
    <property type="entry name" value="FAD-binding/transporter-associated domain-like"/>
    <property type="match status" value="1"/>
</dbReference>
<evidence type="ECO:0000256" key="16">
    <source>
        <dbReference type="ARBA" id="ARBA00023316"/>
    </source>
</evidence>
<evidence type="ECO:0000256" key="7">
    <source>
        <dbReference type="ARBA" id="ARBA00022490"/>
    </source>
</evidence>
<keyword evidence="12 19" id="KW-0133">Cell shape</keyword>
<evidence type="ECO:0000256" key="1">
    <source>
        <dbReference type="ARBA" id="ARBA00001974"/>
    </source>
</evidence>
<feature type="domain" description="FAD-binding PCMH-type" evidence="20">
    <location>
        <begin position="16"/>
        <end position="186"/>
    </location>
</feature>
<evidence type="ECO:0000256" key="3">
    <source>
        <dbReference type="ARBA" id="ARBA00004496"/>
    </source>
</evidence>
<dbReference type="Pfam" id="PF01565">
    <property type="entry name" value="FAD_binding_4"/>
    <property type="match status" value="1"/>
</dbReference>
<keyword evidence="11 19" id="KW-0521">NADP</keyword>
<dbReference type="Gene3D" id="3.30.465.10">
    <property type="match status" value="1"/>
</dbReference>
<dbReference type="GO" id="GO:0008762">
    <property type="term" value="F:UDP-N-acetylmuramate dehydrogenase activity"/>
    <property type="evidence" value="ECO:0007669"/>
    <property type="project" value="UniProtKB-EC"/>
</dbReference>
<comment type="caution">
    <text evidence="21">The sequence shown here is derived from an EMBL/GenBank/DDBJ whole genome shotgun (WGS) entry which is preliminary data.</text>
</comment>
<dbReference type="Gene3D" id="3.90.78.10">
    <property type="entry name" value="UDP-N-acetylenolpyruvoylglucosamine reductase, C-terminal domain"/>
    <property type="match status" value="1"/>
</dbReference>
<evidence type="ECO:0000256" key="2">
    <source>
        <dbReference type="ARBA" id="ARBA00003921"/>
    </source>
</evidence>
<gene>
    <name evidence="19 21" type="primary">murB</name>
    <name evidence="21" type="ORF">ABXZ36_14880</name>
</gene>
<evidence type="ECO:0000256" key="5">
    <source>
        <dbReference type="ARBA" id="ARBA00012518"/>
    </source>
</evidence>
<sequence>MTIQENISLKPFNTFGINANARFFCEITSLEELREALSLDGYPEKIILSGGSNMLITQDLDALVLYIHIKGIEIEQEGTNHVLIKVMAGENWHEMVLWTLDHNYGGLENLSLIPGFTGTAPIQNIGAYGVELKDCFISCEAMDTDTLELKTFTKDQCKFGYRDSYFKNEGKGKYIITSVKFKLTTKDHRLNTSYGAIETEMEQQQVVNPTIKDVSNAVVAIRKSKLPDPKELGNSGSFFKNPVLTKNEFDLFIKQNPEAHYYKLSDEEYKVPAGWLIEQSGFKGKRFGDAGVHKNQALVLVNYGNASGKEIIELAQTIQKKIWDNFQIEIVPEVNIINNPR</sequence>
<evidence type="ECO:0000256" key="15">
    <source>
        <dbReference type="ARBA" id="ARBA00023306"/>
    </source>
</evidence>
<evidence type="ECO:0000256" key="18">
    <source>
        <dbReference type="ARBA" id="ARBA00048914"/>
    </source>
</evidence>
<protein>
    <recommendedName>
        <fullName evidence="6 19">UDP-N-acetylenolpyruvoylglucosamine reductase</fullName>
        <ecNumber evidence="5 19">1.3.1.98</ecNumber>
    </recommendedName>
    <alternativeName>
        <fullName evidence="17 19">UDP-N-acetylmuramate dehydrogenase</fullName>
    </alternativeName>
</protein>
<evidence type="ECO:0000256" key="11">
    <source>
        <dbReference type="ARBA" id="ARBA00022857"/>
    </source>
</evidence>
<dbReference type="NCBIfam" id="TIGR00179">
    <property type="entry name" value="murB"/>
    <property type="match status" value="1"/>
</dbReference>
<keyword evidence="16 19" id="KW-0961">Cell wall biogenesis/degradation</keyword>